<dbReference type="SMART" id="SM00387">
    <property type="entry name" value="HATPase_c"/>
    <property type="match status" value="1"/>
</dbReference>
<dbReference type="InterPro" id="IPR003594">
    <property type="entry name" value="HATPase_dom"/>
</dbReference>
<dbReference type="PRINTS" id="PR00344">
    <property type="entry name" value="BCTRLSENSOR"/>
</dbReference>
<dbReference type="CDD" id="cd00075">
    <property type="entry name" value="HATPase"/>
    <property type="match status" value="1"/>
</dbReference>
<organism evidence="13 14">
    <name type="scientific">Ammonicoccus fulvus</name>
    <dbReference type="NCBI Taxonomy" id="3138240"/>
    <lineage>
        <taxon>Bacteria</taxon>
        <taxon>Bacillati</taxon>
        <taxon>Actinomycetota</taxon>
        <taxon>Actinomycetes</taxon>
        <taxon>Propionibacteriales</taxon>
        <taxon>Propionibacteriaceae</taxon>
        <taxon>Ammonicoccus</taxon>
    </lineage>
</organism>
<dbReference type="SUPFAM" id="SSF158472">
    <property type="entry name" value="HAMP domain-like"/>
    <property type="match status" value="1"/>
</dbReference>
<dbReference type="SMART" id="SM00388">
    <property type="entry name" value="HisKA"/>
    <property type="match status" value="1"/>
</dbReference>
<dbReference type="PANTHER" id="PTHR43547">
    <property type="entry name" value="TWO-COMPONENT HISTIDINE KINASE"/>
    <property type="match status" value="1"/>
</dbReference>
<feature type="transmembrane region" description="Helical" evidence="10">
    <location>
        <begin position="102"/>
        <end position="123"/>
    </location>
</feature>
<comment type="subcellular location">
    <subcellularLocation>
        <location evidence="2">Cell membrane</location>
    </subcellularLocation>
</comment>
<keyword evidence="9" id="KW-0902">Two-component regulatory system</keyword>
<dbReference type="PANTHER" id="PTHR43547:SF2">
    <property type="entry name" value="HYBRID SIGNAL TRANSDUCTION HISTIDINE KINASE C"/>
    <property type="match status" value="1"/>
</dbReference>
<evidence type="ECO:0000256" key="1">
    <source>
        <dbReference type="ARBA" id="ARBA00000085"/>
    </source>
</evidence>
<dbReference type="Pfam" id="PF00512">
    <property type="entry name" value="HisKA"/>
    <property type="match status" value="1"/>
</dbReference>
<dbReference type="CDD" id="cd00082">
    <property type="entry name" value="HisKA"/>
    <property type="match status" value="1"/>
</dbReference>
<sequence length="416" mass="44713">MCTWDTSVANSATTPSWPDTSKPCAASATAWARDEHVVAPGSLASRLMLAQVLVLVASILTAGLVALFVGPPLFHQHLLEAGHPANSPELTHIEQAYRDASVVSLGVALLIALVCAAGVTWHITRRLQAPLLVLTDAARELSRGHLATRVPESGSGPEFDTLGSAFNRMAGQLQQTEDTRRRLLSDLAHELTTPITTLKLCCEGLREGVTVWDEDTDRVITEQTDRLARLTKDIKDVSRAEEGRMALEPEVVPVSELIRSAAHAQRETFSRHHINLVTEADSASGLAVNVDRRRMGQVLDNLLDNALRHTPPDGSVRLFARQSGNEVEIIVADTGEGIPPDQLAHIFERFYRGDTARDRDRGGSGIGLTISRAIIDAHGGGLTGASEGPGRGATFTVALPISPKTPHRAPPPPTQH</sequence>
<dbReference type="InterPro" id="IPR004358">
    <property type="entry name" value="Sig_transdc_His_kin-like_C"/>
</dbReference>
<feature type="transmembrane region" description="Helical" evidence="10">
    <location>
        <begin position="48"/>
        <end position="69"/>
    </location>
</feature>
<dbReference type="GO" id="GO:0016301">
    <property type="term" value="F:kinase activity"/>
    <property type="evidence" value="ECO:0007669"/>
    <property type="project" value="UniProtKB-KW"/>
</dbReference>
<comment type="catalytic activity">
    <reaction evidence="1">
        <text>ATP + protein L-histidine = ADP + protein N-phospho-L-histidine.</text>
        <dbReference type="EC" id="2.7.13.3"/>
    </reaction>
</comment>
<keyword evidence="8 10" id="KW-1133">Transmembrane helix</keyword>
<feature type="domain" description="Histidine kinase" evidence="11">
    <location>
        <begin position="186"/>
        <end position="403"/>
    </location>
</feature>
<reference evidence="13 14" key="1">
    <citation type="submission" date="2024-04" db="EMBL/GenBank/DDBJ databases">
        <title>Isolation of an actinomycete strain from pig manure.</title>
        <authorList>
            <person name="Gong T."/>
            <person name="Yu Z."/>
            <person name="An M."/>
            <person name="Wei C."/>
            <person name="Yang W."/>
            <person name="Liu L."/>
        </authorList>
    </citation>
    <scope>NUCLEOTIDE SEQUENCE [LARGE SCALE GENOMIC DNA]</scope>
    <source>
        <strain evidence="13 14">ZF39</strain>
    </source>
</reference>
<dbReference type="SUPFAM" id="SSF55874">
    <property type="entry name" value="ATPase domain of HSP90 chaperone/DNA topoisomerase II/histidine kinase"/>
    <property type="match status" value="1"/>
</dbReference>
<dbReference type="InterPro" id="IPR003660">
    <property type="entry name" value="HAMP_dom"/>
</dbReference>
<gene>
    <name evidence="13" type="ORF">AADG42_05775</name>
</gene>
<evidence type="ECO:0000256" key="7">
    <source>
        <dbReference type="ARBA" id="ARBA00022777"/>
    </source>
</evidence>
<dbReference type="InterPro" id="IPR003661">
    <property type="entry name" value="HisK_dim/P_dom"/>
</dbReference>
<dbReference type="RefSeq" id="WP_425308272.1">
    <property type="nucleotide sequence ID" value="NZ_CP154795.1"/>
</dbReference>
<dbReference type="InterPro" id="IPR005467">
    <property type="entry name" value="His_kinase_dom"/>
</dbReference>
<dbReference type="EMBL" id="CP154795">
    <property type="protein sequence ID" value="XAN06836.1"/>
    <property type="molecule type" value="Genomic_DNA"/>
</dbReference>
<evidence type="ECO:0000313" key="13">
    <source>
        <dbReference type="EMBL" id="XAN06836.1"/>
    </source>
</evidence>
<keyword evidence="6 10" id="KW-0812">Transmembrane</keyword>
<dbReference type="Proteomes" id="UP001442841">
    <property type="component" value="Chromosome"/>
</dbReference>
<dbReference type="InterPro" id="IPR036097">
    <property type="entry name" value="HisK_dim/P_sf"/>
</dbReference>
<dbReference type="PROSITE" id="PS50885">
    <property type="entry name" value="HAMP"/>
    <property type="match status" value="1"/>
</dbReference>
<keyword evidence="14" id="KW-1185">Reference proteome</keyword>
<evidence type="ECO:0000256" key="6">
    <source>
        <dbReference type="ARBA" id="ARBA00022692"/>
    </source>
</evidence>
<feature type="domain" description="HAMP" evidence="12">
    <location>
        <begin position="125"/>
        <end position="178"/>
    </location>
</feature>
<keyword evidence="4" id="KW-0597">Phosphoprotein</keyword>
<evidence type="ECO:0000256" key="10">
    <source>
        <dbReference type="SAM" id="Phobius"/>
    </source>
</evidence>
<dbReference type="Gene3D" id="1.10.287.130">
    <property type="match status" value="1"/>
</dbReference>
<keyword evidence="5" id="KW-0808">Transferase</keyword>
<protein>
    <recommendedName>
        <fullName evidence="3">histidine kinase</fullName>
        <ecNumber evidence="3">2.7.13.3</ecNumber>
    </recommendedName>
</protein>
<dbReference type="InterPro" id="IPR036890">
    <property type="entry name" value="HATPase_C_sf"/>
</dbReference>
<dbReference type="EC" id="2.7.13.3" evidence="3"/>
<evidence type="ECO:0000256" key="3">
    <source>
        <dbReference type="ARBA" id="ARBA00012438"/>
    </source>
</evidence>
<keyword evidence="10" id="KW-0472">Membrane</keyword>
<dbReference type="SMART" id="SM00304">
    <property type="entry name" value="HAMP"/>
    <property type="match status" value="1"/>
</dbReference>
<dbReference type="CDD" id="cd06225">
    <property type="entry name" value="HAMP"/>
    <property type="match status" value="1"/>
</dbReference>
<accession>A0ABZ3FLA7</accession>
<dbReference type="Gene3D" id="6.10.340.10">
    <property type="match status" value="1"/>
</dbReference>
<dbReference type="PROSITE" id="PS50109">
    <property type="entry name" value="HIS_KIN"/>
    <property type="match status" value="1"/>
</dbReference>
<evidence type="ECO:0000256" key="4">
    <source>
        <dbReference type="ARBA" id="ARBA00022553"/>
    </source>
</evidence>
<evidence type="ECO:0000313" key="14">
    <source>
        <dbReference type="Proteomes" id="UP001442841"/>
    </source>
</evidence>
<dbReference type="SUPFAM" id="SSF47384">
    <property type="entry name" value="Homodimeric domain of signal transducing histidine kinase"/>
    <property type="match status" value="1"/>
</dbReference>
<name>A0ABZ3FLA7_9ACTN</name>
<evidence type="ECO:0000259" key="11">
    <source>
        <dbReference type="PROSITE" id="PS50109"/>
    </source>
</evidence>
<dbReference type="Gene3D" id="3.30.565.10">
    <property type="entry name" value="Histidine kinase-like ATPase, C-terminal domain"/>
    <property type="match status" value="1"/>
</dbReference>
<evidence type="ECO:0000256" key="2">
    <source>
        <dbReference type="ARBA" id="ARBA00004236"/>
    </source>
</evidence>
<dbReference type="Pfam" id="PF00672">
    <property type="entry name" value="HAMP"/>
    <property type="match status" value="1"/>
</dbReference>
<evidence type="ECO:0000256" key="8">
    <source>
        <dbReference type="ARBA" id="ARBA00022989"/>
    </source>
</evidence>
<keyword evidence="7 13" id="KW-0418">Kinase</keyword>
<evidence type="ECO:0000256" key="5">
    <source>
        <dbReference type="ARBA" id="ARBA00022679"/>
    </source>
</evidence>
<dbReference type="Pfam" id="PF02518">
    <property type="entry name" value="HATPase_c"/>
    <property type="match status" value="1"/>
</dbReference>
<evidence type="ECO:0000256" key="9">
    <source>
        <dbReference type="ARBA" id="ARBA00023012"/>
    </source>
</evidence>
<evidence type="ECO:0000259" key="12">
    <source>
        <dbReference type="PROSITE" id="PS50885"/>
    </source>
</evidence>
<proteinExistence type="predicted"/>